<dbReference type="PATRIC" id="fig|1263867.3.peg.4475"/>
<proteinExistence type="predicted"/>
<dbReference type="NCBIfam" id="NF045780">
    <property type="entry name" value="TrlF_fam_ATP"/>
    <property type="match status" value="1"/>
</dbReference>
<dbReference type="Gene3D" id="3.40.50.300">
    <property type="entry name" value="P-loop containing nucleotide triphosphate hydrolases"/>
    <property type="match status" value="2"/>
</dbReference>
<dbReference type="GO" id="GO:0006302">
    <property type="term" value="P:double-strand break repair"/>
    <property type="evidence" value="ECO:0007669"/>
    <property type="project" value="TreeGrafter"/>
</dbReference>
<feature type="coiled-coil region" evidence="1">
    <location>
        <begin position="576"/>
        <end position="641"/>
    </location>
</feature>
<evidence type="ECO:0000313" key="3">
    <source>
        <dbReference type="EMBL" id="EMB15075.1"/>
    </source>
</evidence>
<dbReference type="GO" id="GO:0005524">
    <property type="term" value="F:ATP binding"/>
    <property type="evidence" value="ECO:0007669"/>
    <property type="project" value="InterPro"/>
</dbReference>
<dbReference type="Proteomes" id="UP000011529">
    <property type="component" value="Unassembled WGS sequence"/>
</dbReference>
<keyword evidence="4" id="KW-1185">Reference proteome</keyword>
<gene>
    <name evidence="3" type="ORF">RE6C_04177</name>
</gene>
<dbReference type="PANTHER" id="PTHR32182">
    <property type="entry name" value="DNA REPLICATION AND REPAIR PROTEIN RECF"/>
    <property type="match status" value="1"/>
</dbReference>
<comment type="caution">
    <text evidence="3">The sequence shown here is derived from an EMBL/GenBank/DDBJ whole genome shotgun (WGS) entry which is preliminary data.</text>
</comment>
<accession>M2ADD7</accession>
<dbReference type="AlphaFoldDB" id="M2ADD7"/>
<evidence type="ECO:0000313" key="4">
    <source>
        <dbReference type="Proteomes" id="UP000011529"/>
    </source>
</evidence>
<dbReference type="InterPro" id="IPR054787">
    <property type="entry name" value="TrlF_ATPase"/>
</dbReference>
<dbReference type="GO" id="GO:0016887">
    <property type="term" value="F:ATP hydrolysis activity"/>
    <property type="evidence" value="ECO:0007669"/>
    <property type="project" value="InterPro"/>
</dbReference>
<protein>
    <submittedName>
        <fullName evidence="3">ATPase involved in DNA repair</fullName>
    </submittedName>
</protein>
<evidence type="ECO:0000256" key="1">
    <source>
        <dbReference type="SAM" id="Coils"/>
    </source>
</evidence>
<dbReference type="SUPFAM" id="SSF52540">
    <property type="entry name" value="P-loop containing nucleoside triphosphate hydrolases"/>
    <property type="match status" value="1"/>
</dbReference>
<evidence type="ECO:0000259" key="2">
    <source>
        <dbReference type="SMART" id="SM00382"/>
    </source>
</evidence>
<dbReference type="EMBL" id="ANMO01000194">
    <property type="protein sequence ID" value="EMB15075.1"/>
    <property type="molecule type" value="Genomic_DNA"/>
</dbReference>
<feature type="coiled-coil region" evidence="1">
    <location>
        <begin position="491"/>
        <end position="518"/>
    </location>
</feature>
<dbReference type="RefSeq" id="WP_008659435.1">
    <property type="nucleotide sequence ID" value="NZ_ANMO01000194.1"/>
</dbReference>
<dbReference type="InterPro" id="IPR027417">
    <property type="entry name" value="P-loop_NTPase"/>
</dbReference>
<feature type="domain" description="AAA+ ATPase" evidence="2">
    <location>
        <begin position="348"/>
        <end position="855"/>
    </location>
</feature>
<dbReference type="PANTHER" id="PTHR32182:SF22">
    <property type="entry name" value="ATP-DEPENDENT ENDONUCLEASE, OLD FAMILY-RELATED"/>
    <property type="match status" value="1"/>
</dbReference>
<dbReference type="SMART" id="SM00382">
    <property type="entry name" value="AAA"/>
    <property type="match status" value="1"/>
</dbReference>
<organism evidence="3 4">
    <name type="scientific">Rhodopirellula europaea 6C</name>
    <dbReference type="NCBI Taxonomy" id="1263867"/>
    <lineage>
        <taxon>Bacteria</taxon>
        <taxon>Pseudomonadati</taxon>
        <taxon>Planctomycetota</taxon>
        <taxon>Planctomycetia</taxon>
        <taxon>Pirellulales</taxon>
        <taxon>Pirellulaceae</taxon>
        <taxon>Rhodopirellula</taxon>
    </lineage>
</organism>
<dbReference type="InterPro" id="IPR003593">
    <property type="entry name" value="AAA+_ATPase"/>
</dbReference>
<keyword evidence="1" id="KW-0175">Coiled coil</keyword>
<dbReference type="InterPro" id="IPR003959">
    <property type="entry name" value="ATPase_AAA_core"/>
</dbReference>
<name>M2ADD7_9BACT</name>
<reference evidence="3" key="1">
    <citation type="submission" date="2012-11" db="EMBL/GenBank/DDBJ databases">
        <title>Permanent draft genomes of Rhodopirellula europaea strain SH398 and 6C.</title>
        <authorList>
            <person name="Richter M."/>
            <person name="Richter-Heitmann T."/>
            <person name="Frank C."/>
            <person name="Harder J."/>
            <person name="Glockner F.O."/>
        </authorList>
    </citation>
    <scope>NUCLEOTIDE SEQUENCE</scope>
    <source>
        <strain evidence="3">6C</strain>
    </source>
</reference>
<reference evidence="3" key="2">
    <citation type="journal article" date="2013" name="Mar. Genomics">
        <title>Expression of sulfatases in Rhodopirellula baltica and the diversity of sulfatases in the genus Rhodopirellula.</title>
        <authorList>
            <person name="Wegner C.E."/>
            <person name="Richter-Heitmann T."/>
            <person name="Klindworth A."/>
            <person name="Klockow C."/>
            <person name="Richter M."/>
            <person name="Achstetter T."/>
            <person name="Glockner F.O."/>
            <person name="Harder J."/>
        </authorList>
    </citation>
    <scope>NUCLEOTIDE SEQUENCE [LARGE SCALE GENOMIC DNA]</scope>
    <source>
        <strain evidence="3">6C</strain>
    </source>
</reference>
<sequence>MFDQRGSTWKKWDLHVHTPASLVQGYGGKDGWEQWLKDIEGLPQEVSVIGINDYIFLDGYRRVLEERKRGRLANIDMVLPVVELRLDKFGGSDSKLSRVNFHVLFSPEVTADDIEAQFLSGLARGYSLSPEHLGSPIHWNAVPTRESLVELGERIIASTPSDKIQGNPSPITVGFNNLTVTMQCVQEGLQRHCFEGKTITAVGKGEWADIRWNGASAAEKKHLINDVDLVFTSSESVAHYDRARVKLREAGVNDRLLDCSDAHAFSSSTNKDRIGNFRTWIKSDPTFEGLRQAIIEFDTRVVISDNQPLSPPYRIENARLDFPEDTRLKGKEHEDVFCFRGSHQVAFSPYFTCLIGGRGSGKSTLLNLLHERAFPSDNEFFKRNDLVSSDGPVDVAQCVSIDSTIPLSAIEFLPQNQIERFATDPSRFTPAIFVRIEKLDSQNALKNAEEELDSFAALVRQQIDYRKELQLVRTQHGVATESLRSNTAIVNSFQSEIYQKLNQNLAELTEEKQGLIQWRNLLADLVGSVSHLLDQFDQEPPGQPNAFHARFIAIMEKLKEAKEVNAPTTDTADARIVALESEILEAREKIKAYLQDRGLSDENLSDVGKANEAIANAKSAMPDLERSINTLRERIAEFEFQPSLLEKYESCVTELLKPISEQLRDVSEQVKQIDLRYSYDAASLRDDIISTIAGNLEQKTREGHIANALDGIDLVDLPEQTEILEKLNTNNKVTKRLRDYFSSDHNYNLLQLEIEFQKLDIAKHRRIDVFYDGKPLDSTSFGQRCTAAVVVLLLLGNTPIVIDEPEAHLDSSLIARYLVELIKSVKPNRQIIFATHNANFVVNGDSELIHVLNCDDCNATTFSSTTIENVDRRQELLSLEGGEKAFKRRGQRYRR</sequence>
<dbReference type="Pfam" id="PF13304">
    <property type="entry name" value="AAA_21"/>
    <property type="match status" value="1"/>
</dbReference>
<dbReference type="GO" id="GO:0000731">
    <property type="term" value="P:DNA synthesis involved in DNA repair"/>
    <property type="evidence" value="ECO:0007669"/>
    <property type="project" value="TreeGrafter"/>
</dbReference>